<protein>
    <submittedName>
        <fullName evidence="2">Uncharacterized protein</fullName>
    </submittedName>
</protein>
<name>A0A1F6Y659_9BACT</name>
<evidence type="ECO:0000313" key="3">
    <source>
        <dbReference type="Proteomes" id="UP000177693"/>
    </source>
</evidence>
<comment type="caution">
    <text evidence="2">The sequence shown here is derived from an EMBL/GenBank/DDBJ whole genome shotgun (WGS) entry which is preliminary data.</text>
</comment>
<gene>
    <name evidence="2" type="ORF">A3I23_03530</name>
</gene>
<evidence type="ECO:0000256" key="1">
    <source>
        <dbReference type="SAM" id="MobiDB-lite"/>
    </source>
</evidence>
<dbReference type="EMBL" id="MFVL01000010">
    <property type="protein sequence ID" value="OGJ01829.1"/>
    <property type="molecule type" value="Genomic_DNA"/>
</dbReference>
<dbReference type="AlphaFoldDB" id="A0A1F6Y659"/>
<sequence>MIKKKDNLTDIVEQLPKVETSDDTNSPKDQQVRDSDGDIITLGNKPQKKYRLVIKGKSFELTESELERIINEVVEKVSDKFADKIIKAVEEKLKK</sequence>
<accession>A0A1F6Y659</accession>
<feature type="region of interest" description="Disordered" evidence="1">
    <location>
        <begin position="1"/>
        <end position="40"/>
    </location>
</feature>
<dbReference type="Proteomes" id="UP000177693">
    <property type="component" value="Unassembled WGS sequence"/>
</dbReference>
<evidence type="ECO:0000313" key="2">
    <source>
        <dbReference type="EMBL" id="OGJ01829.1"/>
    </source>
</evidence>
<proteinExistence type="predicted"/>
<reference evidence="2 3" key="1">
    <citation type="journal article" date="2016" name="Nat. Commun.">
        <title>Thousands of microbial genomes shed light on interconnected biogeochemical processes in an aquifer system.</title>
        <authorList>
            <person name="Anantharaman K."/>
            <person name="Brown C.T."/>
            <person name="Hug L.A."/>
            <person name="Sharon I."/>
            <person name="Castelle C.J."/>
            <person name="Probst A.J."/>
            <person name="Thomas B.C."/>
            <person name="Singh A."/>
            <person name="Wilkins M.J."/>
            <person name="Karaoz U."/>
            <person name="Brodie E.L."/>
            <person name="Williams K.H."/>
            <person name="Hubbard S.S."/>
            <person name="Banfield J.F."/>
        </authorList>
    </citation>
    <scope>NUCLEOTIDE SEQUENCE [LARGE SCALE GENOMIC DNA]</scope>
</reference>
<organism evidence="2 3">
    <name type="scientific">Candidatus Nomurabacteria bacterium RIFCSPLOWO2_02_FULL_40_67</name>
    <dbReference type="NCBI Taxonomy" id="1801787"/>
    <lineage>
        <taxon>Bacteria</taxon>
        <taxon>Candidatus Nomuraibacteriota</taxon>
    </lineage>
</organism>